<organism evidence="2 3">
    <name type="scientific">Halomonas rhizosphaerae</name>
    <dbReference type="NCBI Taxonomy" id="3043296"/>
    <lineage>
        <taxon>Bacteria</taxon>
        <taxon>Pseudomonadati</taxon>
        <taxon>Pseudomonadota</taxon>
        <taxon>Gammaproteobacteria</taxon>
        <taxon>Oceanospirillales</taxon>
        <taxon>Halomonadaceae</taxon>
        <taxon>Halomonas</taxon>
    </lineage>
</organism>
<feature type="compositionally biased region" description="Basic and acidic residues" evidence="1">
    <location>
        <begin position="39"/>
        <end position="50"/>
    </location>
</feature>
<name>A0ABT6V580_9GAMM</name>
<evidence type="ECO:0000313" key="2">
    <source>
        <dbReference type="EMBL" id="MDI5893096.1"/>
    </source>
</evidence>
<keyword evidence="3" id="KW-1185">Reference proteome</keyword>
<dbReference type="Proteomes" id="UP001225957">
    <property type="component" value="Unassembled WGS sequence"/>
</dbReference>
<proteinExistence type="predicted"/>
<accession>A0ABT6V580</accession>
<protein>
    <submittedName>
        <fullName evidence="2">Uncharacterized protein</fullName>
    </submittedName>
</protein>
<feature type="region of interest" description="Disordered" evidence="1">
    <location>
        <begin position="24"/>
        <end position="61"/>
    </location>
</feature>
<dbReference type="PROSITE" id="PS51257">
    <property type="entry name" value="PROKAR_LIPOPROTEIN"/>
    <property type="match status" value="1"/>
</dbReference>
<gene>
    <name evidence="2" type="ORF">QLQ83_18605</name>
</gene>
<dbReference type="EMBL" id="JASCQP010000045">
    <property type="protein sequence ID" value="MDI5893096.1"/>
    <property type="molecule type" value="Genomic_DNA"/>
</dbReference>
<reference evidence="2 3" key="1">
    <citation type="submission" date="2023-04" db="EMBL/GenBank/DDBJ databases">
        <title>Halomonas strains isolated from rhizosphere soil.</title>
        <authorList>
            <person name="Xu L."/>
            <person name="Sun J.-Q."/>
        </authorList>
    </citation>
    <scope>NUCLEOTIDE SEQUENCE [LARGE SCALE GENOMIC DNA]</scope>
    <source>
        <strain evidence="2 3">LR5S20</strain>
    </source>
</reference>
<comment type="caution">
    <text evidence="2">The sequence shown here is derived from an EMBL/GenBank/DDBJ whole genome shotgun (WGS) entry which is preliminary data.</text>
</comment>
<sequence>MTAWYRAMGAGLLLVWLAGCSGGEEEEAASEPAQTDTAEETREPPPEAKPEVPAVPPFDQPAMIDLTSRLGSDRRLTVEGETNLPEATRLQVIVERELSGVRWRERVSVEEGGFVAGPFGPGSGLPDGGYRVTVDVQEGSVQPRSVRDRLGEENEHLSGPLVQESRHGLGQVASYSQRFLVGSETRRTLDHVEVLEVE</sequence>
<dbReference type="RefSeq" id="WP_282736982.1">
    <property type="nucleotide sequence ID" value="NZ_JASCQP010000045.1"/>
</dbReference>
<evidence type="ECO:0000313" key="3">
    <source>
        <dbReference type="Proteomes" id="UP001225957"/>
    </source>
</evidence>
<evidence type="ECO:0000256" key="1">
    <source>
        <dbReference type="SAM" id="MobiDB-lite"/>
    </source>
</evidence>